<evidence type="ECO:0000259" key="11">
    <source>
        <dbReference type="Pfam" id="PF05191"/>
    </source>
</evidence>
<dbReference type="FunFam" id="3.40.50.300:FF:000106">
    <property type="entry name" value="Adenylate kinase mitochondrial"/>
    <property type="match status" value="1"/>
</dbReference>
<dbReference type="PANTHER" id="PTHR23359">
    <property type="entry name" value="NUCLEOTIDE KINASE"/>
    <property type="match status" value="1"/>
</dbReference>
<dbReference type="SUPFAM" id="SSF52540">
    <property type="entry name" value="P-loop containing nucleoside triphosphate hydrolases"/>
    <property type="match status" value="1"/>
</dbReference>
<dbReference type="GO" id="GO:0004017">
    <property type="term" value="F:AMP kinase activity"/>
    <property type="evidence" value="ECO:0007669"/>
    <property type="project" value="UniProtKB-UniRule"/>
</dbReference>
<dbReference type="GO" id="GO:0008270">
    <property type="term" value="F:zinc ion binding"/>
    <property type="evidence" value="ECO:0007669"/>
    <property type="project" value="UniProtKB-UniRule"/>
</dbReference>
<comment type="domain">
    <text evidence="8">Consists of three domains, a large central CORE domain and two small peripheral domains, NMPbind and LID, which undergo movements during catalysis. The LID domain closes over the site of phosphoryl transfer upon ATP binding. Assembling and dissambling the active center during each catalytic cycle provides an effective means to prevent ATP hydrolysis. Some bacteria have evolved a zinc-coordinating structure that stabilizes the LID domain.</text>
</comment>
<evidence type="ECO:0000256" key="6">
    <source>
        <dbReference type="ARBA" id="ARBA00022833"/>
    </source>
</evidence>
<gene>
    <name evidence="8" type="primary">adk</name>
    <name evidence="12" type="ORF">C7B46_15725</name>
</gene>
<comment type="function">
    <text evidence="8">Catalyzes the reversible transfer of the terminal phosphate group between ATP and AMP. Plays an important role in cellular energy homeostasis and in adenine nucleotide metabolism.</text>
</comment>
<feature type="binding site" evidence="8">
    <location>
        <position position="155"/>
    </location>
    <ligand>
        <name>Zn(2+)</name>
        <dbReference type="ChEBI" id="CHEBI:29105"/>
        <note>structural</note>
    </ligand>
</feature>
<feature type="binding site" evidence="8">
    <location>
        <position position="31"/>
    </location>
    <ligand>
        <name>AMP</name>
        <dbReference type="ChEBI" id="CHEBI:456215"/>
    </ligand>
</feature>
<dbReference type="GO" id="GO:0005737">
    <property type="term" value="C:cytoplasm"/>
    <property type="evidence" value="ECO:0007669"/>
    <property type="project" value="UniProtKB-SubCell"/>
</dbReference>
<feature type="domain" description="Adenylate kinase active site lid" evidence="11">
    <location>
        <begin position="129"/>
        <end position="164"/>
    </location>
</feature>
<dbReference type="UniPathway" id="UPA00588">
    <property type="reaction ID" value="UER00649"/>
</dbReference>
<keyword evidence="5 8" id="KW-0418">Kinase</keyword>
<feature type="binding site" evidence="8">
    <location>
        <position position="135"/>
    </location>
    <ligand>
        <name>Zn(2+)</name>
        <dbReference type="ChEBI" id="CHEBI:29105"/>
        <note>structural</note>
    </ligand>
</feature>
<comment type="subunit">
    <text evidence="8 10">Monomer.</text>
</comment>
<dbReference type="PROSITE" id="PS00113">
    <property type="entry name" value="ADENYLATE_KINASE"/>
    <property type="match status" value="1"/>
</dbReference>
<reference evidence="12 13" key="1">
    <citation type="journal article" date="2014" name="BMC Genomics">
        <title>Comparison of environmental and isolate Sulfobacillus genomes reveals diverse carbon, sulfur, nitrogen, and hydrogen metabolisms.</title>
        <authorList>
            <person name="Justice N.B."/>
            <person name="Norman A."/>
            <person name="Brown C.T."/>
            <person name="Singh A."/>
            <person name="Thomas B.C."/>
            <person name="Banfield J.F."/>
        </authorList>
    </citation>
    <scope>NUCLEOTIDE SEQUENCE [LARGE SCALE GENOMIC DNA]</scope>
    <source>
        <strain evidence="12">AMDSBA4</strain>
    </source>
</reference>
<evidence type="ECO:0000256" key="1">
    <source>
        <dbReference type="ARBA" id="ARBA00022679"/>
    </source>
</evidence>
<dbReference type="InterPro" id="IPR006259">
    <property type="entry name" value="Adenyl_kin_sub"/>
</dbReference>
<dbReference type="CDD" id="cd01428">
    <property type="entry name" value="ADK"/>
    <property type="match status" value="1"/>
</dbReference>
<dbReference type="PRINTS" id="PR00094">
    <property type="entry name" value="ADENYLTKNASE"/>
</dbReference>
<evidence type="ECO:0000256" key="7">
    <source>
        <dbReference type="ARBA" id="ARBA00022840"/>
    </source>
</evidence>
<feature type="binding site" evidence="8">
    <location>
        <begin position="10"/>
        <end position="15"/>
    </location>
    <ligand>
        <name>ATP</name>
        <dbReference type="ChEBI" id="CHEBI:30616"/>
    </ligand>
</feature>
<evidence type="ECO:0000256" key="9">
    <source>
        <dbReference type="RuleBase" id="RU003330"/>
    </source>
</evidence>
<evidence type="ECO:0000256" key="8">
    <source>
        <dbReference type="HAMAP-Rule" id="MF_00235"/>
    </source>
</evidence>
<dbReference type="NCBIfam" id="NF001381">
    <property type="entry name" value="PRK00279.1-3"/>
    <property type="match status" value="1"/>
</dbReference>
<dbReference type="Pfam" id="PF05191">
    <property type="entry name" value="ADK_lid"/>
    <property type="match status" value="1"/>
</dbReference>
<keyword evidence="7 8" id="KW-0067">ATP-binding</keyword>
<feature type="binding site" evidence="8">
    <location>
        <position position="132"/>
    </location>
    <ligand>
        <name>Zn(2+)</name>
        <dbReference type="ChEBI" id="CHEBI:29105"/>
        <note>structural</note>
    </ligand>
</feature>
<evidence type="ECO:0000256" key="5">
    <source>
        <dbReference type="ARBA" id="ARBA00022777"/>
    </source>
</evidence>
<dbReference type="EMBL" id="PXYW01000051">
    <property type="protein sequence ID" value="PSR32134.1"/>
    <property type="molecule type" value="Genomic_DNA"/>
</dbReference>
<dbReference type="InterPro" id="IPR000850">
    <property type="entry name" value="Adenylat/UMP-CMP_kin"/>
</dbReference>
<dbReference type="NCBIfam" id="TIGR01351">
    <property type="entry name" value="adk"/>
    <property type="match status" value="1"/>
</dbReference>
<keyword evidence="6 8" id="KW-0862">Zinc</keyword>
<dbReference type="HAMAP" id="MF_00235">
    <property type="entry name" value="Adenylate_kinase_Adk"/>
    <property type="match status" value="1"/>
</dbReference>
<dbReference type="InterPro" id="IPR007862">
    <property type="entry name" value="Adenylate_kinase_lid-dom"/>
</dbReference>
<evidence type="ECO:0000256" key="10">
    <source>
        <dbReference type="RuleBase" id="RU003331"/>
    </source>
</evidence>
<evidence type="ECO:0000313" key="12">
    <source>
        <dbReference type="EMBL" id="PSR32134.1"/>
    </source>
</evidence>
<feature type="binding site" evidence="8">
    <location>
        <position position="129"/>
    </location>
    <ligand>
        <name>ATP</name>
        <dbReference type="ChEBI" id="CHEBI:30616"/>
    </ligand>
</feature>
<dbReference type="InterPro" id="IPR027417">
    <property type="entry name" value="P-loop_NTPase"/>
</dbReference>
<dbReference type="NCBIfam" id="NF001380">
    <property type="entry name" value="PRK00279.1-2"/>
    <property type="match status" value="1"/>
</dbReference>
<feature type="binding site" evidence="8">
    <location>
        <begin position="57"/>
        <end position="59"/>
    </location>
    <ligand>
        <name>AMP</name>
        <dbReference type="ChEBI" id="CHEBI:456215"/>
    </ligand>
</feature>
<evidence type="ECO:0000313" key="13">
    <source>
        <dbReference type="Proteomes" id="UP000242972"/>
    </source>
</evidence>
<dbReference type="Gene3D" id="3.40.50.300">
    <property type="entry name" value="P-loop containing nucleotide triphosphate hydrolases"/>
    <property type="match status" value="1"/>
</dbReference>
<feature type="binding site" evidence="8">
    <location>
        <position position="94"/>
    </location>
    <ligand>
        <name>AMP</name>
        <dbReference type="ChEBI" id="CHEBI:456215"/>
    </ligand>
</feature>
<feature type="binding site" evidence="8">
    <location>
        <position position="152"/>
    </location>
    <ligand>
        <name>Zn(2+)</name>
        <dbReference type="ChEBI" id="CHEBI:29105"/>
        <note>structural</note>
    </ligand>
</feature>
<dbReference type="GO" id="GO:0044209">
    <property type="term" value="P:AMP salvage"/>
    <property type="evidence" value="ECO:0007669"/>
    <property type="project" value="UniProtKB-UniRule"/>
</dbReference>
<sequence>MRLVLLGGPGAGKGTQAKALAKHWKIVHISTGDLFRYHRDHGTELGLLANRYMAQGQLVPDEVTEKMVEDRISQSDVASQGGFVLDGFPRTVPQGEALSAILASKHQHLDAVLYIFVPEEVLEERLVGRRVCPQCQANYHVSLNPPKIADTCDVCGATLIQREDDQPLTVRTRFKVYQEQTSPLIAFYEKRGLLRTVDGNQTPDQVTRALVSAVGTVADD</sequence>
<dbReference type="EC" id="2.7.4.3" evidence="8 10"/>
<keyword evidence="1 8" id="KW-0808">Transferase</keyword>
<feature type="binding site" evidence="8">
    <location>
        <position position="173"/>
    </location>
    <ligand>
        <name>AMP</name>
        <dbReference type="ChEBI" id="CHEBI:456215"/>
    </ligand>
</feature>
<comment type="pathway">
    <text evidence="8">Purine metabolism; AMP biosynthesis via salvage pathway; AMP from ADP: step 1/1.</text>
</comment>
<keyword evidence="2 8" id="KW-0479">Metal-binding</keyword>
<feature type="binding site" evidence="8">
    <location>
        <begin position="87"/>
        <end position="90"/>
    </location>
    <ligand>
        <name>AMP</name>
        <dbReference type="ChEBI" id="CHEBI:456215"/>
    </ligand>
</feature>
<comment type="similarity">
    <text evidence="8 9">Belongs to the adenylate kinase family.</text>
</comment>
<comment type="catalytic activity">
    <reaction evidence="8 10">
        <text>AMP + ATP = 2 ADP</text>
        <dbReference type="Rhea" id="RHEA:12973"/>
        <dbReference type="ChEBI" id="CHEBI:30616"/>
        <dbReference type="ChEBI" id="CHEBI:456215"/>
        <dbReference type="ChEBI" id="CHEBI:456216"/>
        <dbReference type="EC" id="2.7.4.3"/>
    </reaction>
</comment>
<dbReference type="Pfam" id="PF00406">
    <property type="entry name" value="ADK"/>
    <property type="match status" value="1"/>
</dbReference>
<evidence type="ECO:0000256" key="2">
    <source>
        <dbReference type="ARBA" id="ARBA00022723"/>
    </source>
</evidence>
<feature type="region of interest" description="LID" evidence="8">
    <location>
        <begin position="128"/>
        <end position="165"/>
    </location>
</feature>
<comment type="caution">
    <text evidence="8">Lacks conserved residue(s) required for the propagation of feature annotation.</text>
</comment>
<proteinExistence type="inferred from homology"/>
<organism evidence="12 13">
    <name type="scientific">Sulfobacillus benefaciens</name>
    <dbReference type="NCBI Taxonomy" id="453960"/>
    <lineage>
        <taxon>Bacteria</taxon>
        <taxon>Bacillati</taxon>
        <taxon>Bacillota</taxon>
        <taxon>Clostridia</taxon>
        <taxon>Eubacteriales</taxon>
        <taxon>Clostridiales Family XVII. Incertae Sedis</taxon>
        <taxon>Sulfobacillus</taxon>
    </lineage>
</organism>
<keyword evidence="4 8" id="KW-0547">Nucleotide-binding</keyword>
<dbReference type="AlphaFoldDB" id="A0A2T2XC98"/>
<dbReference type="InterPro" id="IPR033690">
    <property type="entry name" value="Adenylat_kinase_CS"/>
</dbReference>
<dbReference type="NCBIfam" id="NF011100">
    <property type="entry name" value="PRK14527.1"/>
    <property type="match status" value="1"/>
</dbReference>
<feature type="binding site" evidence="8">
    <location>
        <position position="201"/>
    </location>
    <ligand>
        <name>ATP</name>
        <dbReference type="ChEBI" id="CHEBI:30616"/>
    </ligand>
</feature>
<keyword evidence="8" id="KW-0963">Cytoplasm</keyword>
<dbReference type="GO" id="GO:0005524">
    <property type="term" value="F:ATP binding"/>
    <property type="evidence" value="ECO:0007669"/>
    <property type="project" value="UniProtKB-UniRule"/>
</dbReference>
<evidence type="ECO:0000256" key="3">
    <source>
        <dbReference type="ARBA" id="ARBA00022727"/>
    </source>
</evidence>
<feature type="binding site" evidence="8">
    <location>
        <position position="162"/>
    </location>
    <ligand>
        <name>AMP</name>
        <dbReference type="ChEBI" id="CHEBI:456215"/>
    </ligand>
</feature>
<dbReference type="Proteomes" id="UP000242972">
    <property type="component" value="Unassembled WGS sequence"/>
</dbReference>
<protein>
    <recommendedName>
        <fullName evidence="8 10">Adenylate kinase</fullName>
        <shortName evidence="8">AK</shortName>
        <ecNumber evidence="8 10">2.7.4.3</ecNumber>
    </recommendedName>
    <alternativeName>
        <fullName evidence="8">ATP-AMP transphosphorylase</fullName>
    </alternativeName>
    <alternativeName>
        <fullName evidence="8">ATP:AMP phosphotransferase</fullName>
    </alternativeName>
    <alternativeName>
        <fullName evidence="8">Adenylate monophosphate kinase</fullName>
    </alternativeName>
</protein>
<name>A0A2T2XC98_9FIRM</name>
<feature type="region of interest" description="NMP" evidence="8">
    <location>
        <begin position="30"/>
        <end position="59"/>
    </location>
</feature>
<accession>A0A2T2XC98</accession>
<evidence type="ECO:0000256" key="4">
    <source>
        <dbReference type="ARBA" id="ARBA00022741"/>
    </source>
</evidence>
<feature type="binding site" evidence="8">
    <location>
        <position position="36"/>
    </location>
    <ligand>
        <name>AMP</name>
        <dbReference type="ChEBI" id="CHEBI:456215"/>
    </ligand>
</feature>
<comment type="caution">
    <text evidence="12">The sequence shown here is derived from an EMBL/GenBank/DDBJ whole genome shotgun (WGS) entry which is preliminary data.</text>
</comment>
<keyword evidence="3 8" id="KW-0545">Nucleotide biosynthesis</keyword>
<comment type="subcellular location">
    <subcellularLocation>
        <location evidence="8 10">Cytoplasm</location>
    </subcellularLocation>
</comment>